<evidence type="ECO:0000313" key="16">
    <source>
        <dbReference type="EMBL" id="CRL04467.1"/>
    </source>
</evidence>
<evidence type="ECO:0000256" key="1">
    <source>
        <dbReference type="ARBA" id="ARBA00004479"/>
    </source>
</evidence>
<feature type="signal peptide" evidence="13">
    <location>
        <begin position="1"/>
        <end position="25"/>
    </location>
</feature>
<accession>A0A1J1IW14</accession>
<evidence type="ECO:0000256" key="6">
    <source>
        <dbReference type="ARBA" id="ARBA00022989"/>
    </source>
</evidence>
<dbReference type="InterPro" id="IPR007110">
    <property type="entry name" value="Ig-like_dom"/>
</dbReference>
<dbReference type="EMBL" id="CVRI01000063">
    <property type="protein sequence ID" value="CRL04467.1"/>
    <property type="molecule type" value="Genomic_DNA"/>
</dbReference>
<keyword evidence="9" id="KW-0325">Glycoprotein</keyword>
<sequence length="840" mass="94820">MACGLQTNSITKLILWIFLIDLTYSADPHLEILPTQSVQRKPIGKPLILTCQPNVEQKDLITDLRWRDSNNNTILPKPSGTQPVIYTEALSREQLMLVISSLTDTMAGYYYCSASYANSEMLENKVKVETYVAITWKDAPEYQSPVAGSNYVVRCVVTANPPPTVDWLRNGDQIKLSDRFVVKHDGLLITNVQESDDGIYTCRAAVIQTGELMERNIRLDVQIKPEITSLGEEYEAIEGQEFSVICSGRGKPAPEFKWINQDQKDMSLADRFSVVGHNGQMSATRIEENDRGVYTCVARNSAGITERKMRLNVVVKPKIYEMKNITIPVSGEAVFTCKAKGRPAPLITFRRWKRTEEFRVGQQENDDRIILEQEIDEEFGESSGTLLISKVLRPDDGLYQCVARNKGDTAFEVGHIAVEYPPNFDHMKELPPTYSWEERPANLSCMAMAFPNATIEWRWNERLVREMQDKFLQIVEEGPRSDLIVTPVDRRYYSAYKCIAVNRLGREEHMMELREAQLPTPIAQAKARTVTATTIIFDIIGPPTELGMPIKAYTVQYKEERNLDWSSAINRTWTPDTPYVVEGLRPQTLYTLRFAARNDVGLGQWSPTVIQGTPSRSVPVAPRILNQFTQEEQADGELPIIASTYSDKFELIWNRPADNGDPIDFFTIRYCPGGKVNNIWNEIENMCLEKDYIPHDRSNQLLDKLSPDTYYRVEIKAHNGIGYSPNTSVYLKTARGADVIEVAENRINISSLTIVGISVAGILLFLIIIDLLCCVTLNLGIFSMLCRKPKRSPSDLDEEKFGRDEAERQPLSSNGHKKSSIVEGDGKVSLGEIIGKSSLV</sequence>
<dbReference type="AlphaFoldDB" id="A0A1J1IW14"/>
<dbReference type="GO" id="GO:0098609">
    <property type="term" value="P:cell-cell adhesion"/>
    <property type="evidence" value="ECO:0007669"/>
    <property type="project" value="TreeGrafter"/>
</dbReference>
<dbReference type="Pfam" id="PF13927">
    <property type="entry name" value="Ig_3"/>
    <property type="match status" value="2"/>
</dbReference>
<feature type="domain" description="Ig-like" evidence="14">
    <location>
        <begin position="28"/>
        <end position="129"/>
    </location>
</feature>
<protein>
    <submittedName>
        <fullName evidence="16">CLUMA_CG017550, isoform B</fullName>
    </submittedName>
</protein>
<dbReference type="SUPFAM" id="SSF49265">
    <property type="entry name" value="Fibronectin type III"/>
    <property type="match status" value="1"/>
</dbReference>
<name>A0A1J1IW14_9DIPT</name>
<feature type="domain" description="Ig-like" evidence="14">
    <location>
        <begin position="422"/>
        <end position="514"/>
    </location>
</feature>
<dbReference type="InterPro" id="IPR013098">
    <property type="entry name" value="Ig_I-set"/>
</dbReference>
<keyword evidence="10" id="KW-0393">Immunoglobulin domain</keyword>
<feature type="region of interest" description="Disordered" evidence="11">
    <location>
        <begin position="790"/>
        <end position="823"/>
    </location>
</feature>
<evidence type="ECO:0000256" key="5">
    <source>
        <dbReference type="ARBA" id="ARBA00022889"/>
    </source>
</evidence>
<feature type="chain" id="PRO_5012475710" evidence="13">
    <location>
        <begin position="26"/>
        <end position="840"/>
    </location>
</feature>
<evidence type="ECO:0000256" key="12">
    <source>
        <dbReference type="SAM" id="Phobius"/>
    </source>
</evidence>
<keyword evidence="3 13" id="KW-0732">Signal</keyword>
<dbReference type="CDD" id="cd00063">
    <property type="entry name" value="FN3"/>
    <property type="match status" value="2"/>
</dbReference>
<dbReference type="Pfam" id="PF00041">
    <property type="entry name" value="fn3"/>
    <property type="match status" value="2"/>
</dbReference>
<evidence type="ECO:0000256" key="8">
    <source>
        <dbReference type="ARBA" id="ARBA00023157"/>
    </source>
</evidence>
<keyword evidence="2 12" id="KW-0812">Transmembrane</keyword>
<dbReference type="SMART" id="SM00408">
    <property type="entry name" value="IGc2"/>
    <property type="match status" value="5"/>
</dbReference>
<feature type="domain" description="Fibronectin type-III" evidence="15">
    <location>
        <begin position="634"/>
        <end position="737"/>
    </location>
</feature>
<keyword evidence="5" id="KW-0130">Cell adhesion</keyword>
<evidence type="ECO:0000256" key="13">
    <source>
        <dbReference type="SAM" id="SignalP"/>
    </source>
</evidence>
<dbReference type="InterPro" id="IPR036179">
    <property type="entry name" value="Ig-like_dom_sf"/>
</dbReference>
<keyword evidence="7 12" id="KW-0472">Membrane</keyword>
<reference evidence="16 17" key="1">
    <citation type="submission" date="2015-04" db="EMBL/GenBank/DDBJ databases">
        <authorList>
            <person name="Syromyatnikov M.Y."/>
            <person name="Popov V.N."/>
        </authorList>
    </citation>
    <scope>NUCLEOTIDE SEQUENCE [LARGE SCALE GENOMIC DNA]</scope>
</reference>
<gene>
    <name evidence="16" type="primary">putative Fasciclin-2</name>
    <name evidence="16" type="ORF">CLUMA_CG017550</name>
</gene>
<dbReference type="InterPro" id="IPR013783">
    <property type="entry name" value="Ig-like_fold"/>
</dbReference>
<evidence type="ECO:0000256" key="7">
    <source>
        <dbReference type="ARBA" id="ARBA00023136"/>
    </source>
</evidence>
<feature type="compositionally biased region" description="Basic and acidic residues" evidence="11">
    <location>
        <begin position="799"/>
        <end position="808"/>
    </location>
</feature>
<keyword evidence="17" id="KW-1185">Reference proteome</keyword>
<dbReference type="Proteomes" id="UP000183832">
    <property type="component" value="Unassembled WGS sequence"/>
</dbReference>
<dbReference type="PRINTS" id="PR01838">
    <property type="entry name" value="NCAMFAMILY"/>
</dbReference>
<evidence type="ECO:0000256" key="10">
    <source>
        <dbReference type="ARBA" id="ARBA00023319"/>
    </source>
</evidence>
<dbReference type="GO" id="GO:0005886">
    <property type="term" value="C:plasma membrane"/>
    <property type="evidence" value="ECO:0007669"/>
    <property type="project" value="UniProtKB-ARBA"/>
</dbReference>
<comment type="subcellular location">
    <subcellularLocation>
        <location evidence="1">Membrane</location>
        <topology evidence="1">Single-pass type I membrane protein</topology>
    </subcellularLocation>
</comment>
<evidence type="ECO:0000313" key="17">
    <source>
        <dbReference type="Proteomes" id="UP000183832"/>
    </source>
</evidence>
<feature type="domain" description="Ig-like" evidence="14">
    <location>
        <begin position="225"/>
        <end position="312"/>
    </location>
</feature>
<organism evidence="16 17">
    <name type="scientific">Clunio marinus</name>
    <dbReference type="NCBI Taxonomy" id="568069"/>
    <lineage>
        <taxon>Eukaryota</taxon>
        <taxon>Metazoa</taxon>
        <taxon>Ecdysozoa</taxon>
        <taxon>Arthropoda</taxon>
        <taxon>Hexapoda</taxon>
        <taxon>Insecta</taxon>
        <taxon>Pterygota</taxon>
        <taxon>Neoptera</taxon>
        <taxon>Endopterygota</taxon>
        <taxon>Diptera</taxon>
        <taxon>Nematocera</taxon>
        <taxon>Chironomoidea</taxon>
        <taxon>Chironomidae</taxon>
        <taxon>Clunio</taxon>
    </lineage>
</organism>
<evidence type="ECO:0000256" key="4">
    <source>
        <dbReference type="ARBA" id="ARBA00022737"/>
    </source>
</evidence>
<keyword evidence="8" id="KW-1015">Disulfide bond</keyword>
<keyword evidence="4" id="KW-0677">Repeat</keyword>
<feature type="transmembrane region" description="Helical" evidence="12">
    <location>
        <begin position="754"/>
        <end position="782"/>
    </location>
</feature>
<feature type="domain" description="Ig-like" evidence="14">
    <location>
        <begin position="148"/>
        <end position="218"/>
    </location>
</feature>
<dbReference type="GO" id="GO:0005911">
    <property type="term" value="C:cell-cell junction"/>
    <property type="evidence" value="ECO:0007669"/>
    <property type="project" value="TreeGrafter"/>
</dbReference>
<evidence type="ECO:0000256" key="11">
    <source>
        <dbReference type="SAM" id="MobiDB-lite"/>
    </source>
</evidence>
<dbReference type="Gene3D" id="2.60.40.10">
    <property type="entry name" value="Immunoglobulins"/>
    <property type="match status" value="7"/>
</dbReference>
<dbReference type="OrthoDB" id="10056271at2759"/>
<proteinExistence type="predicted"/>
<dbReference type="Pfam" id="PF07679">
    <property type="entry name" value="I-set"/>
    <property type="match status" value="2"/>
</dbReference>
<feature type="domain" description="Ig-like" evidence="14">
    <location>
        <begin position="317"/>
        <end position="419"/>
    </location>
</feature>
<dbReference type="GO" id="GO:0030154">
    <property type="term" value="P:cell differentiation"/>
    <property type="evidence" value="ECO:0007669"/>
    <property type="project" value="UniProtKB-ARBA"/>
</dbReference>
<evidence type="ECO:0000256" key="9">
    <source>
        <dbReference type="ARBA" id="ARBA00023180"/>
    </source>
</evidence>
<dbReference type="InterPro" id="IPR036116">
    <property type="entry name" value="FN3_sf"/>
</dbReference>
<evidence type="ECO:0000259" key="14">
    <source>
        <dbReference type="PROSITE" id="PS50835"/>
    </source>
</evidence>
<dbReference type="SMART" id="SM00409">
    <property type="entry name" value="IG"/>
    <property type="match status" value="5"/>
</dbReference>
<feature type="domain" description="Fibronectin type-III" evidence="15">
    <location>
        <begin position="521"/>
        <end position="616"/>
    </location>
</feature>
<dbReference type="PANTHER" id="PTHR11640">
    <property type="entry name" value="NEPHRIN"/>
    <property type="match status" value="1"/>
</dbReference>
<evidence type="ECO:0000256" key="3">
    <source>
        <dbReference type="ARBA" id="ARBA00022729"/>
    </source>
</evidence>
<evidence type="ECO:0000256" key="2">
    <source>
        <dbReference type="ARBA" id="ARBA00022692"/>
    </source>
</evidence>
<dbReference type="GO" id="GO:0009653">
    <property type="term" value="P:anatomical structure morphogenesis"/>
    <property type="evidence" value="ECO:0007669"/>
    <property type="project" value="UniProtKB-ARBA"/>
</dbReference>
<dbReference type="CDD" id="cd00096">
    <property type="entry name" value="Ig"/>
    <property type="match status" value="1"/>
</dbReference>
<dbReference type="InterPro" id="IPR003598">
    <property type="entry name" value="Ig_sub2"/>
</dbReference>
<keyword evidence="6 12" id="KW-1133">Transmembrane helix</keyword>
<dbReference type="SMART" id="SM00060">
    <property type="entry name" value="FN3"/>
    <property type="match status" value="2"/>
</dbReference>
<dbReference type="STRING" id="568069.A0A1J1IW14"/>
<dbReference type="SUPFAM" id="SSF48726">
    <property type="entry name" value="Immunoglobulin"/>
    <property type="match status" value="5"/>
</dbReference>
<evidence type="ECO:0000259" key="15">
    <source>
        <dbReference type="PROSITE" id="PS50853"/>
    </source>
</evidence>
<dbReference type="GO" id="GO:0050839">
    <property type="term" value="F:cell adhesion molecule binding"/>
    <property type="evidence" value="ECO:0007669"/>
    <property type="project" value="TreeGrafter"/>
</dbReference>
<dbReference type="InterPro" id="IPR003599">
    <property type="entry name" value="Ig_sub"/>
</dbReference>
<dbReference type="PROSITE" id="PS50835">
    <property type="entry name" value="IG_LIKE"/>
    <property type="match status" value="5"/>
</dbReference>
<dbReference type="PROSITE" id="PS50853">
    <property type="entry name" value="FN3"/>
    <property type="match status" value="2"/>
</dbReference>
<dbReference type="InterPro" id="IPR051275">
    <property type="entry name" value="Cell_adhesion_signaling"/>
</dbReference>
<dbReference type="InterPro" id="IPR003961">
    <property type="entry name" value="FN3_dom"/>
</dbReference>
<dbReference type="PANTHER" id="PTHR11640:SF31">
    <property type="entry name" value="IRREGULAR CHIASM C-ROUGHEST PROTEIN-RELATED"/>
    <property type="match status" value="1"/>
</dbReference>
<dbReference type="InterPro" id="IPR009138">
    <property type="entry name" value="Neural_cell_adh"/>
</dbReference>